<evidence type="ECO:0000256" key="3">
    <source>
        <dbReference type="ARBA" id="ARBA00022483"/>
    </source>
</evidence>
<evidence type="ECO:0000256" key="2">
    <source>
        <dbReference type="ARBA" id="ARBA00022448"/>
    </source>
</evidence>
<dbReference type="PANTHER" id="PTHR21426:SF15">
    <property type="entry name" value="EXOCYST COMPLEX COMPONENT EXO84A"/>
    <property type="match status" value="1"/>
</dbReference>
<keyword evidence="4" id="KW-0175">Coiled coil</keyword>
<dbReference type="InterPro" id="IPR032403">
    <property type="entry name" value="Exo84_C"/>
</dbReference>
<dbReference type="Proteomes" id="UP001341840">
    <property type="component" value="Unassembled WGS sequence"/>
</dbReference>
<accession>A0ABU6VP11</accession>
<evidence type="ECO:0000313" key="7">
    <source>
        <dbReference type="EMBL" id="MED6174140.1"/>
    </source>
</evidence>
<evidence type="ECO:0000256" key="1">
    <source>
        <dbReference type="ARBA" id="ARBA00007210"/>
    </source>
</evidence>
<name>A0ABU6VP11_9FABA</name>
<dbReference type="PANTHER" id="PTHR21426">
    <property type="entry name" value="EXOCYST COMPLEX COMPONENT 8"/>
    <property type="match status" value="1"/>
</dbReference>
<dbReference type="InterPro" id="IPR033961">
    <property type="entry name" value="Exo84"/>
</dbReference>
<dbReference type="InterPro" id="IPR016159">
    <property type="entry name" value="Cullin_repeat-like_dom_sf"/>
</dbReference>
<evidence type="ECO:0000259" key="6">
    <source>
        <dbReference type="Pfam" id="PF16528"/>
    </source>
</evidence>
<keyword evidence="3" id="KW-0268">Exocytosis</keyword>
<proteinExistence type="inferred from homology"/>
<evidence type="ECO:0000256" key="4">
    <source>
        <dbReference type="SAM" id="Coils"/>
    </source>
</evidence>
<evidence type="ECO:0000256" key="5">
    <source>
        <dbReference type="SAM" id="MobiDB-lite"/>
    </source>
</evidence>
<dbReference type="EMBL" id="JASCZI010151703">
    <property type="protein sequence ID" value="MED6174140.1"/>
    <property type="molecule type" value="Genomic_DNA"/>
</dbReference>
<keyword evidence="8" id="KW-1185">Reference proteome</keyword>
<feature type="compositionally biased region" description="Basic and acidic residues" evidence="5">
    <location>
        <begin position="528"/>
        <end position="549"/>
    </location>
</feature>
<keyword evidence="2" id="KW-0813">Transport</keyword>
<dbReference type="SUPFAM" id="SSF74788">
    <property type="entry name" value="Cullin repeat-like"/>
    <property type="match status" value="1"/>
</dbReference>
<feature type="coiled-coil region" evidence="4">
    <location>
        <begin position="168"/>
        <end position="216"/>
    </location>
</feature>
<feature type="domain" description="Exocyst component Exo84 C-terminal" evidence="6">
    <location>
        <begin position="150"/>
        <end position="364"/>
    </location>
</feature>
<evidence type="ECO:0000313" key="8">
    <source>
        <dbReference type="Proteomes" id="UP001341840"/>
    </source>
</evidence>
<sequence>MAFVTPRGSLSSIGDSTELETNPNLTLSDKLRVFKSSSFDPNAFIQTKSRAMNEKEIRHLCVYLVDLKKASAEEMRKSVLANYSSFIRTSKEISDLEGELVSMRNLLVTQAASVHAIAEGCQLSTLVARKENSDMEEILSQKTDLSKAEKWLIEFLETLEVLLAEKRVDEAMAKLEEGKQMAEEITREKALSPVLFQALEDALADKKKKLADQLAETMGQSSTRNSEIRSTALALKKIGDGPRAHTLLLNAHKEKLQRKMNGFESTNDGRVKASAQYTTTLSQLVFSIISRAATDSLTVFGKEEPAYSSELVTWAVGQVENCALLLKKRILASAAATGGLRVAVECVHICMSHCQLLEVNGLALSPVLLKHFRPLVEQALNNNLKRIELSTAAIALGEDWSLVYAPISRNSGLTPASTVSSSQPKLSSSAHKFNSLVQELFEDVEPLEILQLDALAYEGLLRVFNSYINLLINALPGSVETENLEGTSVHKIVKMAETEAQQIAVLANAILLADELIPRAVVKLSHSSKGDESHRKGSDKQQRLPEQRELKKRLQREVDRLRDSFCRQHALELIFNEEGETRLNAMMYLSLEGQGQQPEWFPSAIFQELFAKLTRVANIATDMFVGKDRYATLLLMRLAESVILFLADDQAFWGGIETGTTPLGPLGLQQLYLDMQFVMIFASQGRYLSRHLHQSIKDIISKAIEAVAATGQDPNSILPEDEWFVEVAQIAVKTLTGKAAFDIDDDDGSPYAAGSYKEG</sequence>
<comment type="similarity">
    <text evidence="1">Belongs to the EXO84 family.</text>
</comment>
<comment type="caution">
    <text evidence="7">The sequence shown here is derived from an EMBL/GenBank/DDBJ whole genome shotgun (WGS) entry which is preliminary data.</text>
</comment>
<reference evidence="7 8" key="1">
    <citation type="journal article" date="2023" name="Plants (Basel)">
        <title>Bridging the Gap: Combining Genomics and Transcriptomics Approaches to Understand Stylosanthes scabra, an Orphan Legume from the Brazilian Caatinga.</title>
        <authorList>
            <person name="Ferreira-Neto J.R.C."/>
            <person name="da Silva M.D."/>
            <person name="Binneck E."/>
            <person name="de Melo N.F."/>
            <person name="da Silva R.H."/>
            <person name="de Melo A.L.T.M."/>
            <person name="Pandolfi V."/>
            <person name="Bustamante F.O."/>
            <person name="Brasileiro-Vidal A.C."/>
            <person name="Benko-Iseppon A.M."/>
        </authorList>
    </citation>
    <scope>NUCLEOTIDE SEQUENCE [LARGE SCALE GENOMIC DNA]</scope>
    <source>
        <tissue evidence="7">Leaves</tissue>
    </source>
</reference>
<organism evidence="7 8">
    <name type="scientific">Stylosanthes scabra</name>
    <dbReference type="NCBI Taxonomy" id="79078"/>
    <lineage>
        <taxon>Eukaryota</taxon>
        <taxon>Viridiplantae</taxon>
        <taxon>Streptophyta</taxon>
        <taxon>Embryophyta</taxon>
        <taxon>Tracheophyta</taxon>
        <taxon>Spermatophyta</taxon>
        <taxon>Magnoliopsida</taxon>
        <taxon>eudicotyledons</taxon>
        <taxon>Gunneridae</taxon>
        <taxon>Pentapetalae</taxon>
        <taxon>rosids</taxon>
        <taxon>fabids</taxon>
        <taxon>Fabales</taxon>
        <taxon>Fabaceae</taxon>
        <taxon>Papilionoideae</taxon>
        <taxon>50 kb inversion clade</taxon>
        <taxon>dalbergioids sensu lato</taxon>
        <taxon>Dalbergieae</taxon>
        <taxon>Pterocarpus clade</taxon>
        <taxon>Stylosanthes</taxon>
    </lineage>
</organism>
<protein>
    <submittedName>
        <fullName evidence="7">Exocyst complex component exo84a</fullName>
    </submittedName>
</protein>
<dbReference type="Pfam" id="PF08700">
    <property type="entry name" value="VPS51_Exo84_N"/>
    <property type="match status" value="1"/>
</dbReference>
<dbReference type="Pfam" id="PF16528">
    <property type="entry name" value="Exo84_C"/>
    <property type="match status" value="1"/>
</dbReference>
<dbReference type="Gene3D" id="1.20.58.1220">
    <property type="entry name" value="Exo84p, C-terminal helical domain"/>
    <property type="match status" value="1"/>
</dbReference>
<gene>
    <name evidence="7" type="primary">EXO84A_1</name>
    <name evidence="7" type="ORF">PIB30_066073</name>
</gene>
<dbReference type="InterPro" id="IPR042560">
    <property type="entry name" value="Exo84_C_2"/>
</dbReference>
<feature type="region of interest" description="Disordered" evidence="5">
    <location>
        <begin position="527"/>
        <end position="549"/>
    </location>
</feature>